<dbReference type="InterPro" id="IPR014756">
    <property type="entry name" value="Ig_E-set"/>
</dbReference>
<dbReference type="Gene3D" id="2.60.40.150">
    <property type="entry name" value="C2 domain"/>
    <property type="match status" value="1"/>
</dbReference>
<keyword evidence="2" id="KW-1185">Reference proteome</keyword>
<evidence type="ECO:0000313" key="2">
    <source>
        <dbReference type="Proteomes" id="UP001153678"/>
    </source>
</evidence>
<accession>A0A9W4XBD3</accession>
<feature type="non-terminal residue" evidence="1">
    <location>
        <position position="110"/>
    </location>
</feature>
<dbReference type="EMBL" id="CAMKVN010021328">
    <property type="protein sequence ID" value="CAI2199435.1"/>
    <property type="molecule type" value="Genomic_DNA"/>
</dbReference>
<dbReference type="InterPro" id="IPR035892">
    <property type="entry name" value="C2_domain_sf"/>
</dbReference>
<dbReference type="Proteomes" id="UP001153678">
    <property type="component" value="Unassembled WGS sequence"/>
</dbReference>
<comment type="caution">
    <text evidence="1">The sequence shown here is derived from an EMBL/GenBank/DDBJ whole genome shotgun (WGS) entry which is preliminary data.</text>
</comment>
<organism evidence="1 2">
    <name type="scientific">Funneliformis geosporum</name>
    <dbReference type="NCBI Taxonomy" id="1117311"/>
    <lineage>
        <taxon>Eukaryota</taxon>
        <taxon>Fungi</taxon>
        <taxon>Fungi incertae sedis</taxon>
        <taxon>Mucoromycota</taxon>
        <taxon>Glomeromycotina</taxon>
        <taxon>Glomeromycetes</taxon>
        <taxon>Glomerales</taxon>
        <taxon>Glomeraceae</taxon>
        <taxon>Funneliformis</taxon>
    </lineage>
</organism>
<reference evidence="1" key="1">
    <citation type="submission" date="2022-08" db="EMBL/GenBank/DDBJ databases">
        <authorList>
            <person name="Kallberg Y."/>
            <person name="Tangrot J."/>
            <person name="Rosling A."/>
        </authorList>
    </citation>
    <scope>NUCLEOTIDE SEQUENCE</scope>
    <source>
        <strain evidence="1">Wild A</strain>
    </source>
</reference>
<dbReference type="OrthoDB" id="5575at2759"/>
<gene>
    <name evidence="1" type="ORF">FWILDA_LOCUS19072</name>
</gene>
<dbReference type="SUPFAM" id="SSF81296">
    <property type="entry name" value="E set domains"/>
    <property type="match status" value="1"/>
</dbReference>
<evidence type="ECO:0000313" key="1">
    <source>
        <dbReference type="EMBL" id="CAI2199435.1"/>
    </source>
</evidence>
<name>A0A9W4XBD3_9GLOM</name>
<dbReference type="AlphaFoldDB" id="A0A9W4XBD3"/>
<proteinExistence type="predicted"/>
<sequence>LQNNPHTPSLEDMRDMYSTELGQLVKQNSMNAYISKCTLSITSDFVWNDHIHETQKIRFAIQIQELPPQLFMRIISDRWIGAEKFLSVSLNHLVLPANYHQHTELLSLPL</sequence>
<protein>
    <submittedName>
        <fullName evidence="1">17890_t:CDS:1</fullName>
    </submittedName>
</protein>